<dbReference type="EMBL" id="FNIZ01000009">
    <property type="protein sequence ID" value="SDO88902.1"/>
    <property type="molecule type" value="Genomic_DNA"/>
</dbReference>
<organism evidence="3 4">
    <name type="scientific">Halobacillus aidingensis</name>
    <dbReference type="NCBI Taxonomy" id="240303"/>
    <lineage>
        <taxon>Bacteria</taxon>
        <taxon>Bacillati</taxon>
        <taxon>Bacillota</taxon>
        <taxon>Bacilli</taxon>
        <taxon>Bacillales</taxon>
        <taxon>Bacillaceae</taxon>
        <taxon>Halobacillus</taxon>
    </lineage>
</organism>
<dbReference type="NCBIfam" id="TIGR03090">
    <property type="entry name" value="SASP_tlp"/>
    <property type="match status" value="1"/>
</dbReference>
<gene>
    <name evidence="1" type="primary">tlp</name>
    <name evidence="3" type="ORF">SAMN05421677_1094</name>
</gene>
<reference evidence="4" key="1">
    <citation type="submission" date="2016-10" db="EMBL/GenBank/DDBJ databases">
        <authorList>
            <person name="Varghese N."/>
            <person name="Submissions S."/>
        </authorList>
    </citation>
    <scope>NUCLEOTIDE SEQUENCE [LARGE SCALE GENOMIC DNA]</scope>
    <source>
        <strain evidence="4">CGMCC 1.3703</strain>
    </source>
</reference>
<dbReference type="GO" id="GO:0030435">
    <property type="term" value="P:sporulation resulting in formation of a cellular spore"/>
    <property type="evidence" value="ECO:0007669"/>
    <property type="project" value="UniProtKB-KW"/>
</dbReference>
<dbReference type="HAMAP" id="MF_01506">
    <property type="entry name" value="Tlp"/>
    <property type="match status" value="1"/>
</dbReference>
<comment type="subcellular location">
    <subcellularLocation>
        <location evidence="1">Spore core</location>
    </subcellularLocation>
</comment>
<comment type="induction">
    <text evidence="1">Expressed only in the forespore compartment of sporulating cells.</text>
</comment>
<dbReference type="GO" id="GO:0030436">
    <property type="term" value="P:asexual sporulation"/>
    <property type="evidence" value="ECO:0007669"/>
    <property type="project" value="UniProtKB-UniRule"/>
</dbReference>
<feature type="compositionally biased region" description="Basic and acidic residues" evidence="2">
    <location>
        <begin position="67"/>
        <end position="81"/>
    </location>
</feature>
<evidence type="ECO:0000256" key="1">
    <source>
        <dbReference type="HAMAP-Rule" id="MF_01506"/>
    </source>
</evidence>
<dbReference type="Proteomes" id="UP000198860">
    <property type="component" value="Unassembled WGS sequence"/>
</dbReference>
<feature type="compositionally biased region" description="Basic and acidic residues" evidence="2">
    <location>
        <begin position="37"/>
        <end position="56"/>
    </location>
</feature>
<dbReference type="AlphaFoldDB" id="A0A1H0N899"/>
<feature type="compositionally biased region" description="Basic and acidic residues" evidence="2">
    <location>
        <begin position="15"/>
        <end position="27"/>
    </location>
</feature>
<dbReference type="STRING" id="240303.SAMN05421677_1094"/>
<protein>
    <recommendedName>
        <fullName evidence="1">Small, acid-soluble spore protein Tlp</fullName>
    </recommendedName>
</protein>
<dbReference type="InterPro" id="IPR017524">
    <property type="entry name" value="SASP_thioredoxin-like"/>
</dbReference>
<dbReference type="RefSeq" id="WP_374189734.1">
    <property type="nucleotide sequence ID" value="NZ_FNIZ01000009.1"/>
</dbReference>
<proteinExistence type="evidence at transcript level"/>
<sequence>MSHKQQHMANQKPNPDNRADNVDRLQEKVTNTIENIEESHDAMRFASEEEKRNIEKKNKRRNQSLEAMRDEIKDEARHQQY</sequence>
<keyword evidence="4" id="KW-1185">Reference proteome</keyword>
<name>A0A1H0N899_HALAD</name>
<dbReference type="Pfam" id="PF19824">
    <property type="entry name" value="Tlp"/>
    <property type="match status" value="1"/>
</dbReference>
<evidence type="ECO:0000313" key="4">
    <source>
        <dbReference type="Proteomes" id="UP000198860"/>
    </source>
</evidence>
<keyword evidence="1" id="KW-0749">Sporulation</keyword>
<accession>A0A1H0N899</accession>
<evidence type="ECO:0000313" key="3">
    <source>
        <dbReference type="EMBL" id="SDO88902.1"/>
    </source>
</evidence>
<evidence type="ECO:0000256" key="2">
    <source>
        <dbReference type="SAM" id="MobiDB-lite"/>
    </source>
</evidence>
<comment type="similarity">
    <text evidence="1">Belongs to the Tlp family.</text>
</comment>
<feature type="region of interest" description="Disordered" evidence="2">
    <location>
        <begin position="1"/>
        <end position="81"/>
    </location>
</feature>